<dbReference type="Pfam" id="PF02655">
    <property type="entry name" value="ATP-grasp_3"/>
    <property type="match status" value="1"/>
</dbReference>
<dbReference type="KEGG" id="cci:CC1G_02594"/>
<keyword evidence="4" id="KW-1185">Reference proteome</keyword>
<dbReference type="Proteomes" id="UP000001861">
    <property type="component" value="Unassembled WGS sequence"/>
</dbReference>
<dbReference type="GO" id="GO:0046872">
    <property type="term" value="F:metal ion binding"/>
    <property type="evidence" value="ECO:0007669"/>
    <property type="project" value="InterPro"/>
</dbReference>
<dbReference type="GeneID" id="6016762"/>
<dbReference type="InterPro" id="IPR003806">
    <property type="entry name" value="ATP-grasp_PylC-type"/>
</dbReference>
<organism evidence="3 4">
    <name type="scientific">Coprinopsis cinerea (strain Okayama-7 / 130 / ATCC MYA-4618 / FGSC 9003)</name>
    <name type="common">Inky cap fungus</name>
    <name type="synonym">Hormographiella aspergillata</name>
    <dbReference type="NCBI Taxonomy" id="240176"/>
    <lineage>
        <taxon>Eukaryota</taxon>
        <taxon>Fungi</taxon>
        <taxon>Dikarya</taxon>
        <taxon>Basidiomycota</taxon>
        <taxon>Agaricomycotina</taxon>
        <taxon>Agaricomycetes</taxon>
        <taxon>Agaricomycetidae</taxon>
        <taxon>Agaricales</taxon>
        <taxon>Agaricineae</taxon>
        <taxon>Psathyrellaceae</taxon>
        <taxon>Coprinopsis</taxon>
    </lineage>
</organism>
<name>A8PB98_COPC7</name>
<sequence>MYYHVCKFSKVVSASYQVPAPREDPEGFITEIMNAIHASDIDLVIPMHEEIFFLAEAAQTNEELRRKLLAPDFRTLVTLHNKWQFSRFLSKLGLRVPTSRLCRTYECIQDLDQDKEWALKPVYGRAASNVFHLKPGKPLPGREEIDVSEETHYIAQEWTKGQRYCTYSVLQDGRVAALAAYPVKDTIDGKLSRFALVVQQTYPVLGSSCVYFESIEKESIRDYMGKLAAGLPGVSGQIALDLIELDDGSLVAIECNPRATSGIHLYSGTAKLALALTCRCPVDEPASDNLPDHVAPPPRAKRKVAPGMLMWKPFPSDQKTWAIVGEYAGHMKRLVASRDVIWSWRDLLPSLMQPFLLTSYYEICREKGLKLPTMFQYDLVWEPKGDHLRRVRELFTEEPEPGAS</sequence>
<reference evidence="3 4" key="1">
    <citation type="journal article" date="2010" name="Proc. Natl. Acad. Sci. U.S.A.">
        <title>Insights into evolution of multicellular fungi from the assembled chromosomes of the mushroom Coprinopsis cinerea (Coprinus cinereus).</title>
        <authorList>
            <person name="Stajich J.E."/>
            <person name="Wilke S.K."/>
            <person name="Ahren D."/>
            <person name="Au C.H."/>
            <person name="Birren B.W."/>
            <person name="Borodovsky M."/>
            <person name="Burns C."/>
            <person name="Canback B."/>
            <person name="Casselton L.A."/>
            <person name="Cheng C.K."/>
            <person name="Deng J."/>
            <person name="Dietrich F.S."/>
            <person name="Fargo D.C."/>
            <person name="Farman M.L."/>
            <person name="Gathman A.C."/>
            <person name="Goldberg J."/>
            <person name="Guigo R."/>
            <person name="Hoegger P.J."/>
            <person name="Hooker J.B."/>
            <person name="Huggins A."/>
            <person name="James T.Y."/>
            <person name="Kamada T."/>
            <person name="Kilaru S."/>
            <person name="Kodira C."/>
            <person name="Kues U."/>
            <person name="Kupfer D."/>
            <person name="Kwan H.S."/>
            <person name="Lomsadze A."/>
            <person name="Li W."/>
            <person name="Lilly W.W."/>
            <person name="Ma L.J."/>
            <person name="Mackey A.J."/>
            <person name="Manning G."/>
            <person name="Martin F."/>
            <person name="Muraguchi H."/>
            <person name="Natvig D.O."/>
            <person name="Palmerini H."/>
            <person name="Ramesh M.A."/>
            <person name="Rehmeyer C.J."/>
            <person name="Roe B.A."/>
            <person name="Shenoy N."/>
            <person name="Stanke M."/>
            <person name="Ter-Hovhannisyan V."/>
            <person name="Tunlid A."/>
            <person name="Velagapudi R."/>
            <person name="Vision T.J."/>
            <person name="Zeng Q."/>
            <person name="Zolan M.E."/>
            <person name="Pukkila P.J."/>
        </authorList>
    </citation>
    <scope>NUCLEOTIDE SEQUENCE [LARGE SCALE GENOMIC DNA]</scope>
    <source>
        <strain evidence="4">Okayama-7 / 130 / ATCC MYA-4618 / FGSC 9003</strain>
    </source>
</reference>
<keyword evidence="1" id="KW-0067">ATP-binding</keyword>
<comment type="caution">
    <text evidence="3">The sequence shown here is derived from an EMBL/GenBank/DDBJ whole genome shotgun (WGS) entry which is preliminary data.</text>
</comment>
<dbReference type="InParanoid" id="A8PB98"/>
<feature type="domain" description="ATP-grasp" evidence="2">
    <location>
        <begin position="86"/>
        <end position="283"/>
    </location>
</feature>
<dbReference type="PROSITE" id="PS50975">
    <property type="entry name" value="ATP_GRASP"/>
    <property type="match status" value="1"/>
</dbReference>
<protein>
    <submittedName>
        <fullName evidence="3">Carbamoylphosphate synthase large subunit</fullName>
    </submittedName>
</protein>
<proteinExistence type="predicted"/>
<dbReference type="EMBL" id="AACS02000004">
    <property type="protein sequence ID" value="EAU81578.2"/>
    <property type="molecule type" value="Genomic_DNA"/>
</dbReference>
<dbReference type="GO" id="GO:0005524">
    <property type="term" value="F:ATP binding"/>
    <property type="evidence" value="ECO:0007669"/>
    <property type="project" value="UniProtKB-UniRule"/>
</dbReference>
<dbReference type="InterPro" id="IPR011761">
    <property type="entry name" value="ATP-grasp"/>
</dbReference>
<dbReference type="VEuPathDB" id="FungiDB:CC1G_02594"/>
<evidence type="ECO:0000313" key="3">
    <source>
        <dbReference type="EMBL" id="EAU81578.2"/>
    </source>
</evidence>
<accession>A8PB98</accession>
<evidence type="ECO:0000313" key="4">
    <source>
        <dbReference type="Proteomes" id="UP000001861"/>
    </source>
</evidence>
<dbReference type="RefSeq" id="XP_001840131.2">
    <property type="nucleotide sequence ID" value="XM_001840079.2"/>
</dbReference>
<dbReference type="Gene3D" id="3.40.50.20">
    <property type="match status" value="1"/>
</dbReference>
<dbReference type="eggNOG" id="ENOG502QTVX">
    <property type="taxonomic scope" value="Eukaryota"/>
</dbReference>
<dbReference type="OrthoDB" id="186626at2759"/>
<dbReference type="AlphaFoldDB" id="A8PB98"/>
<keyword evidence="1" id="KW-0547">Nucleotide-binding</keyword>
<dbReference type="OMA" id="WEFIQFV"/>
<dbReference type="SUPFAM" id="SSF56059">
    <property type="entry name" value="Glutathione synthetase ATP-binding domain-like"/>
    <property type="match status" value="1"/>
</dbReference>
<evidence type="ECO:0000256" key="1">
    <source>
        <dbReference type="PROSITE-ProRule" id="PRU00409"/>
    </source>
</evidence>
<dbReference type="Gene3D" id="3.30.470.20">
    <property type="entry name" value="ATP-grasp fold, B domain"/>
    <property type="match status" value="1"/>
</dbReference>
<dbReference type="HOGENOM" id="CLU_026180_0_0_1"/>
<evidence type="ECO:0000259" key="2">
    <source>
        <dbReference type="PROSITE" id="PS50975"/>
    </source>
</evidence>
<gene>
    <name evidence="3" type="ORF">CC1G_02594</name>
</gene>